<dbReference type="InterPro" id="IPR018062">
    <property type="entry name" value="HTH_AraC-typ_CS"/>
</dbReference>
<dbReference type="SUPFAM" id="SSF46689">
    <property type="entry name" value="Homeodomain-like"/>
    <property type="match status" value="1"/>
</dbReference>
<dbReference type="Proteomes" id="UP000488936">
    <property type="component" value="Unassembled WGS sequence"/>
</dbReference>
<keyword evidence="6" id="KW-1185">Reference proteome</keyword>
<dbReference type="Pfam" id="PF12833">
    <property type="entry name" value="HTH_18"/>
    <property type="match status" value="1"/>
</dbReference>
<dbReference type="EMBL" id="WMJY01000018">
    <property type="protein sequence ID" value="MTH30070.1"/>
    <property type="molecule type" value="Genomic_DNA"/>
</dbReference>
<dbReference type="GO" id="GO:0003700">
    <property type="term" value="F:DNA-binding transcription factor activity"/>
    <property type="evidence" value="ECO:0007669"/>
    <property type="project" value="InterPro"/>
</dbReference>
<evidence type="ECO:0000313" key="5">
    <source>
        <dbReference type="EMBL" id="MTH30070.1"/>
    </source>
</evidence>
<name>A0A7K1GMV9_9FLAO</name>
<evidence type="ECO:0000256" key="3">
    <source>
        <dbReference type="ARBA" id="ARBA00023163"/>
    </source>
</evidence>
<dbReference type="GO" id="GO:0043565">
    <property type="term" value="F:sequence-specific DNA binding"/>
    <property type="evidence" value="ECO:0007669"/>
    <property type="project" value="InterPro"/>
</dbReference>
<gene>
    <name evidence="5" type="ORF">GJV77_09125</name>
</gene>
<dbReference type="InterPro" id="IPR020449">
    <property type="entry name" value="Tscrpt_reg_AraC-type_HTH"/>
</dbReference>
<dbReference type="PROSITE" id="PS00041">
    <property type="entry name" value="HTH_ARAC_FAMILY_1"/>
    <property type="match status" value="1"/>
</dbReference>
<dbReference type="PANTHER" id="PTHR47893:SF1">
    <property type="entry name" value="REGULATORY PROTEIN PCHR"/>
    <property type="match status" value="1"/>
</dbReference>
<protein>
    <submittedName>
        <fullName evidence="5">Helix-turn-helix domain-containing protein</fullName>
    </submittedName>
</protein>
<reference evidence="5 6" key="1">
    <citation type="journal article" date="2006" name="Int. J. Syst. Evol. Microbiol.">
        <title>Myroides pelagicus sp. nov., isolated from seawater in Thailand.</title>
        <authorList>
            <person name="Yoon J."/>
            <person name="Maneerat S."/>
            <person name="Kawai F."/>
            <person name="Yokota A."/>
        </authorList>
    </citation>
    <scope>NUCLEOTIDE SEQUENCE [LARGE SCALE GENOMIC DNA]</scope>
    <source>
        <strain evidence="5 6">SM1T</strain>
    </source>
</reference>
<dbReference type="PRINTS" id="PR00032">
    <property type="entry name" value="HTHARAC"/>
</dbReference>
<accession>A0A7K1GMV9</accession>
<dbReference type="InterPro" id="IPR009057">
    <property type="entry name" value="Homeodomain-like_sf"/>
</dbReference>
<evidence type="ECO:0000313" key="6">
    <source>
        <dbReference type="Proteomes" id="UP000488936"/>
    </source>
</evidence>
<keyword evidence="2" id="KW-0238">DNA-binding</keyword>
<comment type="caution">
    <text evidence="5">The sequence shown here is derived from an EMBL/GenBank/DDBJ whole genome shotgun (WGS) entry which is preliminary data.</text>
</comment>
<evidence type="ECO:0000259" key="4">
    <source>
        <dbReference type="PROSITE" id="PS01124"/>
    </source>
</evidence>
<dbReference type="InterPro" id="IPR053142">
    <property type="entry name" value="PchR_regulatory_protein"/>
</dbReference>
<dbReference type="OrthoDB" id="799767at2"/>
<proteinExistence type="predicted"/>
<dbReference type="RefSeq" id="WP_155036060.1">
    <property type="nucleotide sequence ID" value="NZ_JAYMMG010000008.1"/>
</dbReference>
<sequence>MEVSNHISDFFEIESKTDSSQKINKKEMTTDEGDFTTHYIYDSVDMLIRQYCLKYSSDYTLHYNFEETDYIELSFFFGKHIVKDVLNGKPNKYLPFHSYLRYIESGSKATVSFEKECVYEHLDIYLPLTFFDEWSQQDERISEFTKAIQRNETYTMFKNVKISQEVLVLLNAIKTCCYQGIIKEIYVKSKVLEILSILFDQHTKGKEACAKVMYSVKLIEEDKQVLQQVKEYIDTHYKEFPTTEELAKQFFINEHKLKRGFKYLYNYGLFEYGQQKRMAVAIEMLEEGSHSITEIAYDLGYSTAVAFSKAFKKHFGYPPKKFQVN</sequence>
<dbReference type="AlphaFoldDB" id="A0A7K1GMV9"/>
<evidence type="ECO:0000256" key="2">
    <source>
        <dbReference type="ARBA" id="ARBA00023125"/>
    </source>
</evidence>
<keyword evidence="3" id="KW-0804">Transcription</keyword>
<feature type="domain" description="HTH araC/xylS-type" evidence="4">
    <location>
        <begin position="227"/>
        <end position="325"/>
    </location>
</feature>
<dbReference type="PROSITE" id="PS01124">
    <property type="entry name" value="HTH_ARAC_FAMILY_2"/>
    <property type="match status" value="1"/>
</dbReference>
<evidence type="ECO:0000256" key="1">
    <source>
        <dbReference type="ARBA" id="ARBA00023015"/>
    </source>
</evidence>
<organism evidence="5 6">
    <name type="scientific">Myroides pelagicus</name>
    <dbReference type="NCBI Taxonomy" id="270914"/>
    <lineage>
        <taxon>Bacteria</taxon>
        <taxon>Pseudomonadati</taxon>
        <taxon>Bacteroidota</taxon>
        <taxon>Flavobacteriia</taxon>
        <taxon>Flavobacteriales</taxon>
        <taxon>Flavobacteriaceae</taxon>
        <taxon>Myroides</taxon>
    </lineage>
</organism>
<dbReference type="SMART" id="SM00342">
    <property type="entry name" value="HTH_ARAC"/>
    <property type="match status" value="1"/>
</dbReference>
<dbReference type="InterPro" id="IPR018060">
    <property type="entry name" value="HTH_AraC"/>
</dbReference>
<keyword evidence="1" id="KW-0805">Transcription regulation</keyword>
<dbReference type="PANTHER" id="PTHR47893">
    <property type="entry name" value="REGULATORY PROTEIN PCHR"/>
    <property type="match status" value="1"/>
</dbReference>
<dbReference type="Gene3D" id="1.10.10.60">
    <property type="entry name" value="Homeodomain-like"/>
    <property type="match status" value="2"/>
</dbReference>